<dbReference type="Proteomes" id="UP001418796">
    <property type="component" value="Unassembled WGS sequence"/>
</dbReference>
<name>A0ABU9VNM0_9BACI</name>
<gene>
    <name evidence="1" type="ORF">MKY91_20235</name>
</gene>
<reference evidence="1 2" key="1">
    <citation type="submission" date="2024-03" db="EMBL/GenBank/DDBJ databases">
        <title>Bacilli Hybrid Assemblies.</title>
        <authorList>
            <person name="Kovac J."/>
        </authorList>
    </citation>
    <scope>NUCLEOTIDE SEQUENCE [LARGE SCALE GENOMIC DNA]</scope>
    <source>
        <strain evidence="1 2">FSL R7-0666</strain>
    </source>
</reference>
<keyword evidence="2" id="KW-1185">Reference proteome</keyword>
<sequence>MTEETLRLATYEAQKQASLNGRYDDSIYKDIEKALVENHNYKPEAIKIKGTETLKTRGENLDLTVTVPSPVVSVMEMFFPTQKDDYVFSSSIASEYIR</sequence>
<accession>A0ABU9VNM0</accession>
<comment type="caution">
    <text evidence="1">The sequence shown here is derived from an EMBL/GenBank/DDBJ whole genome shotgun (WGS) entry which is preliminary data.</text>
</comment>
<proteinExistence type="predicted"/>
<protein>
    <submittedName>
        <fullName evidence="1">Uncharacterized protein</fullName>
    </submittedName>
</protein>
<dbReference type="RefSeq" id="WP_343132164.1">
    <property type="nucleotide sequence ID" value="NZ_JBCITK010000002.1"/>
</dbReference>
<dbReference type="EMBL" id="JBCITK010000002">
    <property type="protein sequence ID" value="MEN0645496.1"/>
    <property type="molecule type" value="Genomic_DNA"/>
</dbReference>
<evidence type="ECO:0000313" key="1">
    <source>
        <dbReference type="EMBL" id="MEN0645496.1"/>
    </source>
</evidence>
<organism evidence="1 2">
    <name type="scientific">Alkalicoccobacillus gibsonii</name>
    <dbReference type="NCBI Taxonomy" id="79881"/>
    <lineage>
        <taxon>Bacteria</taxon>
        <taxon>Bacillati</taxon>
        <taxon>Bacillota</taxon>
        <taxon>Bacilli</taxon>
        <taxon>Bacillales</taxon>
        <taxon>Bacillaceae</taxon>
        <taxon>Alkalicoccobacillus</taxon>
    </lineage>
</organism>
<evidence type="ECO:0000313" key="2">
    <source>
        <dbReference type="Proteomes" id="UP001418796"/>
    </source>
</evidence>